<evidence type="ECO:0000256" key="3">
    <source>
        <dbReference type="ARBA" id="ARBA00035112"/>
    </source>
</evidence>
<proteinExistence type="inferred from homology"/>
<keyword evidence="2" id="KW-0560">Oxidoreductase</keyword>
<comment type="similarity">
    <text evidence="3">Belongs to the ustYa family.</text>
</comment>
<dbReference type="Pfam" id="PF11807">
    <property type="entry name" value="UstYa"/>
    <property type="match status" value="1"/>
</dbReference>
<accession>A0AAD6TS47</accession>
<reference evidence="4" key="1">
    <citation type="submission" date="2023-03" db="EMBL/GenBank/DDBJ databases">
        <title>Massive genome expansion in bonnet fungi (Mycena s.s.) driven by repeated elements and novel gene families across ecological guilds.</title>
        <authorList>
            <consortium name="Lawrence Berkeley National Laboratory"/>
            <person name="Harder C.B."/>
            <person name="Miyauchi S."/>
            <person name="Viragh M."/>
            <person name="Kuo A."/>
            <person name="Thoen E."/>
            <person name="Andreopoulos B."/>
            <person name="Lu D."/>
            <person name="Skrede I."/>
            <person name="Drula E."/>
            <person name="Henrissat B."/>
            <person name="Morin E."/>
            <person name="Kohler A."/>
            <person name="Barry K."/>
            <person name="LaButti K."/>
            <person name="Morin E."/>
            <person name="Salamov A."/>
            <person name="Lipzen A."/>
            <person name="Mereny Z."/>
            <person name="Hegedus B."/>
            <person name="Baldrian P."/>
            <person name="Stursova M."/>
            <person name="Weitz H."/>
            <person name="Taylor A."/>
            <person name="Grigoriev I.V."/>
            <person name="Nagy L.G."/>
            <person name="Martin F."/>
            <person name="Kauserud H."/>
        </authorList>
    </citation>
    <scope>NUCLEOTIDE SEQUENCE</scope>
    <source>
        <strain evidence="4">CBHHK173m</strain>
    </source>
</reference>
<dbReference type="GO" id="GO:0043386">
    <property type="term" value="P:mycotoxin biosynthetic process"/>
    <property type="evidence" value="ECO:0007669"/>
    <property type="project" value="InterPro"/>
</dbReference>
<dbReference type="PANTHER" id="PTHR33365">
    <property type="entry name" value="YALI0B05434P"/>
    <property type="match status" value="1"/>
</dbReference>
<name>A0AAD6TS47_9AGAR</name>
<protein>
    <recommendedName>
        <fullName evidence="6">Tat pathway signal sequence protein</fullName>
    </recommendedName>
</protein>
<dbReference type="PANTHER" id="PTHR33365:SF11">
    <property type="entry name" value="TAT PATHWAY SIGNAL SEQUENCE"/>
    <property type="match status" value="1"/>
</dbReference>
<keyword evidence="5" id="KW-1185">Reference proteome</keyword>
<organism evidence="4 5">
    <name type="scientific">Mycena belliarum</name>
    <dbReference type="NCBI Taxonomy" id="1033014"/>
    <lineage>
        <taxon>Eukaryota</taxon>
        <taxon>Fungi</taxon>
        <taxon>Dikarya</taxon>
        <taxon>Basidiomycota</taxon>
        <taxon>Agaricomycotina</taxon>
        <taxon>Agaricomycetes</taxon>
        <taxon>Agaricomycetidae</taxon>
        <taxon>Agaricales</taxon>
        <taxon>Marasmiineae</taxon>
        <taxon>Mycenaceae</taxon>
        <taxon>Mycena</taxon>
    </lineage>
</organism>
<feature type="non-terminal residue" evidence="4">
    <location>
        <position position="1"/>
    </location>
</feature>
<dbReference type="Proteomes" id="UP001222325">
    <property type="component" value="Unassembled WGS sequence"/>
</dbReference>
<evidence type="ECO:0000313" key="4">
    <source>
        <dbReference type="EMBL" id="KAJ7077411.1"/>
    </source>
</evidence>
<evidence type="ECO:0000256" key="2">
    <source>
        <dbReference type="ARBA" id="ARBA00023002"/>
    </source>
</evidence>
<gene>
    <name evidence="4" type="ORF">B0H15DRAFT_789717</name>
</gene>
<dbReference type="GO" id="GO:0016491">
    <property type="term" value="F:oxidoreductase activity"/>
    <property type="evidence" value="ECO:0007669"/>
    <property type="project" value="UniProtKB-KW"/>
</dbReference>
<dbReference type="AlphaFoldDB" id="A0AAD6TS47"/>
<evidence type="ECO:0000256" key="1">
    <source>
        <dbReference type="ARBA" id="ARBA00004685"/>
    </source>
</evidence>
<comment type="caution">
    <text evidence="4">The sequence shown here is derived from an EMBL/GenBank/DDBJ whole genome shotgun (WGS) entry which is preliminary data.</text>
</comment>
<dbReference type="InterPro" id="IPR021765">
    <property type="entry name" value="UstYa-like"/>
</dbReference>
<sequence length="159" mass="18777">AWINKDYPLILPVKDIPAVEMTFQESARFRLSDAESQKNWATLLTNQFGVGFQHLGPYNFRYISGAYHSLHCIYTMQLDFDKPNHVENPSHHFTHCLMYFRQIFLCNADLTLEEGDFFKKNYTADRVGQTRNCRDWWKVAEWVDRNNKEWADYNGVSLG</sequence>
<evidence type="ECO:0000313" key="5">
    <source>
        <dbReference type="Proteomes" id="UP001222325"/>
    </source>
</evidence>
<comment type="pathway">
    <text evidence="1">Mycotoxin biosynthesis.</text>
</comment>
<dbReference type="EMBL" id="JARJCN010000073">
    <property type="protein sequence ID" value="KAJ7077411.1"/>
    <property type="molecule type" value="Genomic_DNA"/>
</dbReference>
<evidence type="ECO:0008006" key="6">
    <source>
        <dbReference type="Google" id="ProtNLM"/>
    </source>
</evidence>